<dbReference type="InterPro" id="IPR045584">
    <property type="entry name" value="Pilin-like"/>
</dbReference>
<reference evidence="2 3" key="1">
    <citation type="submission" date="2024-01" db="EMBL/GenBank/DDBJ databases">
        <title>Complete genome sequence of Citroniella saccharovorans strain M6.X9, isolated from human fecal sample.</title>
        <authorList>
            <person name="Cheng G."/>
            <person name="Westerholm M."/>
            <person name="Schnurer A."/>
        </authorList>
    </citation>
    <scope>NUCLEOTIDE SEQUENCE [LARGE SCALE GENOMIC DNA]</scope>
    <source>
        <strain evidence="2 3">DSM 29873</strain>
    </source>
</reference>
<evidence type="ECO:0000256" key="1">
    <source>
        <dbReference type="SAM" id="Phobius"/>
    </source>
</evidence>
<dbReference type="SUPFAM" id="SSF54523">
    <property type="entry name" value="Pili subunits"/>
    <property type="match status" value="1"/>
</dbReference>
<comment type="caution">
    <text evidence="2">The sequence shown here is derived from an EMBL/GenBank/DDBJ whole genome shotgun (WGS) entry which is preliminary data.</text>
</comment>
<evidence type="ECO:0000313" key="2">
    <source>
        <dbReference type="EMBL" id="MEB3428805.1"/>
    </source>
</evidence>
<feature type="transmembrane region" description="Helical" evidence="1">
    <location>
        <begin position="7"/>
        <end position="26"/>
    </location>
</feature>
<dbReference type="Gene3D" id="3.30.700.10">
    <property type="entry name" value="Glycoprotein, Type 4 Pilin"/>
    <property type="match status" value="1"/>
</dbReference>
<name>A0AAW9MW61_9FIRM</name>
<dbReference type="AlphaFoldDB" id="A0AAW9MW61"/>
<gene>
    <name evidence="2" type="ORF">VLK81_02000</name>
</gene>
<keyword evidence="3" id="KW-1185">Reference proteome</keyword>
<keyword evidence="1" id="KW-0812">Transmembrane</keyword>
<keyword evidence="1" id="KW-1133">Transmembrane helix</keyword>
<keyword evidence="1" id="KW-0472">Membrane</keyword>
<organism evidence="2 3">
    <name type="scientific">Citroniella saccharovorans</name>
    <dbReference type="NCBI Taxonomy" id="2053367"/>
    <lineage>
        <taxon>Bacteria</taxon>
        <taxon>Bacillati</taxon>
        <taxon>Bacillota</taxon>
        <taxon>Tissierellia</taxon>
        <taxon>Tissierellales</taxon>
        <taxon>Peptoniphilaceae</taxon>
        <taxon>Citroniella</taxon>
    </lineage>
</organism>
<evidence type="ECO:0000313" key="3">
    <source>
        <dbReference type="Proteomes" id="UP001357733"/>
    </source>
</evidence>
<sequence length="138" mass="15402">MKRAFTFLEVIVLIAILGIVLSVALIKFDTINQNLEEMEVKKVCSALRSARAYSLKRRSNVVVSLYENSLKASSKDREFINLKLKKLKINTNLSDSKIEFKISSFSANAGSIILSGNKKYKITIPVATGKITYRGVVE</sequence>
<protein>
    <submittedName>
        <fullName evidence="2">Type II secretion system protein</fullName>
    </submittedName>
</protein>
<dbReference type="EMBL" id="JAYKOT010000001">
    <property type="protein sequence ID" value="MEB3428805.1"/>
    <property type="molecule type" value="Genomic_DNA"/>
</dbReference>
<accession>A0AAW9MW61</accession>
<dbReference type="Proteomes" id="UP001357733">
    <property type="component" value="Unassembled WGS sequence"/>
</dbReference>
<dbReference type="RefSeq" id="WP_324618833.1">
    <property type="nucleotide sequence ID" value="NZ_JAYKOT010000001.1"/>
</dbReference>
<proteinExistence type="predicted"/>